<name>A0A078LLA1_CITKO</name>
<evidence type="ECO:0000256" key="3">
    <source>
        <dbReference type="HAMAP-Rule" id="MF_01385"/>
    </source>
</evidence>
<accession>A0A078LLA1</accession>
<comment type="subunit">
    <text evidence="3">UreD, UreF and UreG form a complex that acts as a GTP-hydrolysis-dependent molecular chaperone, activating the urease apoprotein by helping to assemble the nickel containing metallocenter of UreC. The UreE protein probably delivers the nickel.</text>
</comment>
<dbReference type="AlphaFoldDB" id="A0A078LLA1"/>
<comment type="subcellular location">
    <subcellularLocation>
        <location evidence="3">Cytoplasm</location>
    </subcellularLocation>
</comment>
<organism evidence="4">
    <name type="scientific">Citrobacter koseri</name>
    <name type="common">Citrobacter diversus</name>
    <dbReference type="NCBI Taxonomy" id="545"/>
    <lineage>
        <taxon>Bacteria</taxon>
        <taxon>Pseudomonadati</taxon>
        <taxon>Pseudomonadota</taxon>
        <taxon>Gammaproteobacteria</taxon>
        <taxon>Enterobacterales</taxon>
        <taxon>Enterobacteriaceae</taxon>
        <taxon>Citrobacter</taxon>
    </lineage>
</organism>
<evidence type="ECO:0000313" key="4">
    <source>
        <dbReference type="EMBL" id="CDZ85881.1"/>
    </source>
</evidence>
<dbReference type="PIRSF" id="PIRSF009467">
    <property type="entry name" value="Ureas_acces_UreF"/>
    <property type="match status" value="1"/>
</dbReference>
<dbReference type="GO" id="GO:0005737">
    <property type="term" value="C:cytoplasm"/>
    <property type="evidence" value="ECO:0007669"/>
    <property type="project" value="UniProtKB-SubCell"/>
</dbReference>
<dbReference type="GO" id="GO:0016151">
    <property type="term" value="F:nickel cation binding"/>
    <property type="evidence" value="ECO:0007669"/>
    <property type="project" value="UniProtKB-UniRule"/>
</dbReference>
<comment type="similarity">
    <text evidence="3">Belongs to the UreF family.</text>
</comment>
<dbReference type="PATRIC" id="fig|545.12.peg.4121"/>
<dbReference type="HAMAP" id="MF_01385">
    <property type="entry name" value="UreF"/>
    <property type="match status" value="1"/>
</dbReference>
<evidence type="ECO:0000256" key="1">
    <source>
        <dbReference type="ARBA" id="ARBA00022988"/>
    </source>
</evidence>
<sequence length="224" mass="25454">MTDARQRLRLMQLASSSLPVGSFTWSQGLEWAVEIGWVKNAEDFAHWQTQQLEQNFFTVDLPIFARLYHACERNDVTAARRWSAYLLACRETRELREEERSRGAAFTRLVVDWVPDCPQTWRPLFADSQLCGMAWLGVRWRIPLTDLALSLGYSWLESAVMAGVKLVPFGQQAAQQLILSLCDHYAQGMAQALARPDADLGSSTPLTAIASARHETQYCRLFRS</sequence>
<evidence type="ECO:0000256" key="2">
    <source>
        <dbReference type="ARBA" id="ARBA00023186"/>
    </source>
</evidence>
<dbReference type="EMBL" id="LK931336">
    <property type="protein sequence ID" value="CDZ85881.1"/>
    <property type="molecule type" value="Genomic_DNA"/>
</dbReference>
<dbReference type="RefSeq" id="WP_112001534.1">
    <property type="nucleotide sequence ID" value="NZ_CP166747.1"/>
</dbReference>
<dbReference type="PANTHER" id="PTHR33620">
    <property type="entry name" value="UREASE ACCESSORY PROTEIN F"/>
    <property type="match status" value="1"/>
</dbReference>
<gene>
    <name evidence="3 4" type="primary">ureF</name>
    <name evidence="4" type="ORF">BN1086_04107</name>
</gene>
<dbReference type="PANTHER" id="PTHR33620:SF1">
    <property type="entry name" value="UREASE ACCESSORY PROTEIN F"/>
    <property type="match status" value="1"/>
</dbReference>
<proteinExistence type="inferred from homology"/>
<keyword evidence="1 3" id="KW-0996">Nickel insertion</keyword>
<comment type="function">
    <text evidence="3">Required for maturation of urease via the functional incorporation of the urease nickel metallocenter.</text>
</comment>
<dbReference type="InterPro" id="IPR038277">
    <property type="entry name" value="UreF_sf"/>
</dbReference>
<keyword evidence="2 3" id="KW-0143">Chaperone</keyword>
<dbReference type="Pfam" id="PF01730">
    <property type="entry name" value="UreF"/>
    <property type="match status" value="1"/>
</dbReference>
<reference evidence="4" key="1">
    <citation type="submission" date="2014-06" db="EMBL/GenBank/DDBJ databases">
        <authorList>
            <person name="Urmite Genomes Urmite Genomes"/>
        </authorList>
    </citation>
    <scope>NUCLEOTIDE SEQUENCE</scope>
</reference>
<protein>
    <recommendedName>
        <fullName evidence="3">Urease accessory protein UreF</fullName>
    </recommendedName>
</protein>
<dbReference type="Gene3D" id="1.10.4190.10">
    <property type="entry name" value="Urease accessory protein UreF"/>
    <property type="match status" value="1"/>
</dbReference>
<dbReference type="InterPro" id="IPR002639">
    <property type="entry name" value="UreF"/>
</dbReference>
<keyword evidence="3" id="KW-0963">Cytoplasm</keyword>